<dbReference type="SUPFAM" id="SSF54909">
    <property type="entry name" value="Dimeric alpha+beta barrel"/>
    <property type="match status" value="1"/>
</dbReference>
<organism evidence="2 3">
    <name type="scientific">Arenicella xantha</name>
    <dbReference type="NCBI Taxonomy" id="644221"/>
    <lineage>
        <taxon>Bacteria</taxon>
        <taxon>Pseudomonadati</taxon>
        <taxon>Pseudomonadota</taxon>
        <taxon>Gammaproteobacteria</taxon>
        <taxon>Arenicellales</taxon>
        <taxon>Arenicellaceae</taxon>
        <taxon>Arenicella</taxon>
    </lineage>
</organism>
<feature type="domain" description="DUF1330" evidence="1">
    <location>
        <begin position="21"/>
        <end position="97"/>
    </location>
</feature>
<evidence type="ECO:0000259" key="1">
    <source>
        <dbReference type="Pfam" id="PF07045"/>
    </source>
</evidence>
<dbReference type="AlphaFoldDB" id="A0A395JLI5"/>
<proteinExistence type="predicted"/>
<comment type="caution">
    <text evidence="2">The sequence shown here is derived from an EMBL/GenBank/DDBJ whole genome shotgun (WGS) entry which is preliminary data.</text>
</comment>
<reference evidence="2 3" key="1">
    <citation type="submission" date="2018-06" db="EMBL/GenBank/DDBJ databases">
        <title>Genomic Encyclopedia of Type Strains, Phase IV (KMG-IV): sequencing the most valuable type-strain genomes for metagenomic binning, comparative biology and taxonomic classification.</title>
        <authorList>
            <person name="Goeker M."/>
        </authorList>
    </citation>
    <scope>NUCLEOTIDE SEQUENCE [LARGE SCALE GENOMIC DNA]</scope>
    <source>
        <strain evidence="2 3">DSM 24032</strain>
    </source>
</reference>
<evidence type="ECO:0000313" key="3">
    <source>
        <dbReference type="Proteomes" id="UP000253083"/>
    </source>
</evidence>
<name>A0A395JLI5_9GAMM</name>
<dbReference type="RefSeq" id="WP_113954329.1">
    <property type="nucleotide sequence ID" value="NZ_QNRT01000002.1"/>
</dbReference>
<dbReference type="InParanoid" id="A0A395JLI5"/>
<dbReference type="Gene3D" id="3.30.70.100">
    <property type="match status" value="1"/>
</dbReference>
<dbReference type="InterPro" id="IPR010753">
    <property type="entry name" value="DUF1330"/>
</dbReference>
<accession>A0A395JLI5</accession>
<dbReference type="OrthoDB" id="8909581at2"/>
<sequence>MSDSLIYMLNAVWFKPDGGNELYRKYMRAVTPLIKKVGGRKLKSFVPDRAVIGEFDADLVFFIEYPSWDAYKEFANGAEYHKIAYMREESVEKSLLIRCLRPDKPFR</sequence>
<dbReference type="EMBL" id="QNRT01000002">
    <property type="protein sequence ID" value="RBP51571.1"/>
    <property type="molecule type" value="Genomic_DNA"/>
</dbReference>
<protein>
    <submittedName>
        <fullName evidence="2">Uncharacterized protein (DUF1330 family)</fullName>
    </submittedName>
</protein>
<keyword evidence="3" id="KW-1185">Reference proteome</keyword>
<gene>
    <name evidence="2" type="ORF">DFR28_1021001</name>
</gene>
<dbReference type="InterPro" id="IPR011008">
    <property type="entry name" value="Dimeric_a/b-barrel"/>
</dbReference>
<dbReference type="Pfam" id="PF07045">
    <property type="entry name" value="DUF1330"/>
    <property type="match status" value="1"/>
</dbReference>
<dbReference type="Proteomes" id="UP000253083">
    <property type="component" value="Unassembled WGS sequence"/>
</dbReference>
<evidence type="ECO:0000313" key="2">
    <source>
        <dbReference type="EMBL" id="RBP51571.1"/>
    </source>
</evidence>